<keyword evidence="2" id="KW-0711">Selenium</keyword>
<evidence type="ECO:0000313" key="4">
    <source>
        <dbReference type="Proteomes" id="UP001415857"/>
    </source>
</evidence>
<proteinExistence type="inferred from homology"/>
<evidence type="ECO:0000256" key="1">
    <source>
        <dbReference type="ARBA" id="ARBA00005606"/>
    </source>
</evidence>
<accession>A0AAP0NF53</accession>
<gene>
    <name evidence="3" type="ORF">L1049_002518</name>
</gene>
<evidence type="ECO:0000313" key="3">
    <source>
        <dbReference type="EMBL" id="KAK9272147.1"/>
    </source>
</evidence>
<dbReference type="GO" id="GO:0008430">
    <property type="term" value="F:selenium binding"/>
    <property type="evidence" value="ECO:0007669"/>
    <property type="project" value="InterPro"/>
</dbReference>
<dbReference type="InterPro" id="IPR008826">
    <property type="entry name" value="Se-bd"/>
</dbReference>
<protein>
    <submittedName>
        <fullName evidence="3">Uncharacterized protein</fullName>
    </submittedName>
</protein>
<evidence type="ECO:0000256" key="2">
    <source>
        <dbReference type="ARBA" id="ARBA00023266"/>
    </source>
</evidence>
<reference evidence="3 4" key="1">
    <citation type="journal article" date="2024" name="Plant J.">
        <title>Genome sequences and population genomics reveal climatic adaptation and genomic divergence between two closely related sweetgum species.</title>
        <authorList>
            <person name="Xu W.Q."/>
            <person name="Ren C.Q."/>
            <person name="Zhang X.Y."/>
            <person name="Comes H.P."/>
            <person name="Liu X.H."/>
            <person name="Li Y.G."/>
            <person name="Kettle C.J."/>
            <person name="Jalonen R."/>
            <person name="Gaisberger H."/>
            <person name="Ma Y.Z."/>
            <person name="Qiu Y.X."/>
        </authorList>
    </citation>
    <scope>NUCLEOTIDE SEQUENCE [LARGE SCALE GENOMIC DNA]</scope>
    <source>
        <strain evidence="3">Hangzhou</strain>
    </source>
</reference>
<comment type="caution">
    <text evidence="3">The sequence shown here is derived from an EMBL/GenBank/DDBJ whole genome shotgun (WGS) entry which is preliminary data.</text>
</comment>
<dbReference type="SUPFAM" id="SSF75011">
    <property type="entry name" value="3-carboxy-cis,cis-mucoante lactonizing enzyme"/>
    <property type="match status" value="1"/>
</dbReference>
<comment type="similarity">
    <text evidence="1">Belongs to the selenium-binding protein family.</text>
</comment>
<dbReference type="PANTHER" id="PTHR23300:SF0">
    <property type="entry name" value="METHANETHIOL OXIDASE"/>
    <property type="match status" value="1"/>
</dbReference>
<keyword evidence="4" id="KW-1185">Reference proteome</keyword>
<dbReference type="Proteomes" id="UP001415857">
    <property type="component" value="Unassembled WGS sequence"/>
</dbReference>
<dbReference type="Pfam" id="PF05694">
    <property type="entry name" value="SBP56"/>
    <property type="match status" value="1"/>
</dbReference>
<dbReference type="EMBL" id="JBBPBK010000013">
    <property type="protein sequence ID" value="KAK9272147.1"/>
    <property type="molecule type" value="Genomic_DNA"/>
</dbReference>
<sequence length="154" mass="17087">MISSSWGASAAFTQGFNLQHVSDGLYGRHLYVYSWPNGGSKQTLDLGNTGLLPLEIRFLHDPSKDRGFAMTPDGSWNDEVAISVKPLKVQNWSLPEMPGLITDLLISLDDCFLYYVNWLNGGVRQYNIENPKESCIDRPSMGWGTDSKRGPCSG</sequence>
<organism evidence="3 4">
    <name type="scientific">Liquidambar formosana</name>
    <name type="common">Formosan gum</name>
    <dbReference type="NCBI Taxonomy" id="63359"/>
    <lineage>
        <taxon>Eukaryota</taxon>
        <taxon>Viridiplantae</taxon>
        <taxon>Streptophyta</taxon>
        <taxon>Embryophyta</taxon>
        <taxon>Tracheophyta</taxon>
        <taxon>Spermatophyta</taxon>
        <taxon>Magnoliopsida</taxon>
        <taxon>eudicotyledons</taxon>
        <taxon>Gunneridae</taxon>
        <taxon>Pentapetalae</taxon>
        <taxon>Saxifragales</taxon>
        <taxon>Altingiaceae</taxon>
        <taxon>Liquidambar</taxon>
    </lineage>
</organism>
<dbReference type="AlphaFoldDB" id="A0AAP0NF53"/>
<name>A0AAP0NF53_LIQFO</name>
<dbReference type="PANTHER" id="PTHR23300">
    <property type="entry name" value="METHANETHIOL OXIDASE"/>
    <property type="match status" value="1"/>
</dbReference>